<organism evidence="1 2">
    <name type="scientific">Chelonia mydas</name>
    <name type="common">Green sea-turtle</name>
    <name type="synonym">Chelonia agassizi</name>
    <dbReference type="NCBI Taxonomy" id="8469"/>
    <lineage>
        <taxon>Eukaryota</taxon>
        <taxon>Metazoa</taxon>
        <taxon>Chordata</taxon>
        <taxon>Craniata</taxon>
        <taxon>Vertebrata</taxon>
        <taxon>Euteleostomi</taxon>
        <taxon>Archelosauria</taxon>
        <taxon>Testudinata</taxon>
        <taxon>Testudines</taxon>
        <taxon>Cryptodira</taxon>
        <taxon>Durocryptodira</taxon>
        <taxon>Americhelydia</taxon>
        <taxon>Chelonioidea</taxon>
        <taxon>Cheloniidae</taxon>
        <taxon>Chelonia</taxon>
    </lineage>
</organism>
<dbReference type="EMBL" id="KB528467">
    <property type="protein sequence ID" value="EMP35525.1"/>
    <property type="molecule type" value="Genomic_DNA"/>
</dbReference>
<evidence type="ECO:0000313" key="1">
    <source>
        <dbReference type="EMBL" id="EMP35525.1"/>
    </source>
</evidence>
<dbReference type="Proteomes" id="UP000031443">
    <property type="component" value="Unassembled WGS sequence"/>
</dbReference>
<accession>M7BIN1</accession>
<dbReference type="AlphaFoldDB" id="M7BIN1"/>
<gene>
    <name evidence="1" type="ORF">UY3_07291</name>
</gene>
<name>M7BIN1_CHEMY</name>
<evidence type="ECO:0000313" key="2">
    <source>
        <dbReference type="Proteomes" id="UP000031443"/>
    </source>
</evidence>
<proteinExistence type="predicted"/>
<sequence length="58" mass="6528">MELSSVAPLVSHLDTKQQDLLPSVEAKSITGKEKMPKMFLLMLTYVNPNSRSVLKERP</sequence>
<protein>
    <submittedName>
        <fullName evidence="1">Uncharacterized protein</fullName>
    </submittedName>
</protein>
<reference evidence="2" key="1">
    <citation type="journal article" date="2013" name="Nat. Genet.">
        <title>The draft genomes of soft-shell turtle and green sea turtle yield insights into the development and evolution of the turtle-specific body plan.</title>
        <authorList>
            <person name="Wang Z."/>
            <person name="Pascual-Anaya J."/>
            <person name="Zadissa A."/>
            <person name="Li W."/>
            <person name="Niimura Y."/>
            <person name="Huang Z."/>
            <person name="Li C."/>
            <person name="White S."/>
            <person name="Xiong Z."/>
            <person name="Fang D."/>
            <person name="Wang B."/>
            <person name="Ming Y."/>
            <person name="Chen Y."/>
            <person name="Zheng Y."/>
            <person name="Kuraku S."/>
            <person name="Pignatelli M."/>
            <person name="Herrero J."/>
            <person name="Beal K."/>
            <person name="Nozawa M."/>
            <person name="Li Q."/>
            <person name="Wang J."/>
            <person name="Zhang H."/>
            <person name="Yu L."/>
            <person name="Shigenobu S."/>
            <person name="Wang J."/>
            <person name="Liu J."/>
            <person name="Flicek P."/>
            <person name="Searle S."/>
            <person name="Wang J."/>
            <person name="Kuratani S."/>
            <person name="Yin Y."/>
            <person name="Aken B."/>
            <person name="Zhang G."/>
            <person name="Irie N."/>
        </authorList>
    </citation>
    <scope>NUCLEOTIDE SEQUENCE [LARGE SCALE GENOMIC DNA]</scope>
</reference>
<keyword evidence="2" id="KW-1185">Reference proteome</keyword>